<sequence length="1049" mass="116545">MEQLAQLVREVERVVTAPYVPSLQGLYELLQSCSPSIESWALCKPCQVGLMADVLVDALPRSRVAVPLVSAFASTRAVRDAILERHPIVLDQFLEKTVNGESKYYSACIAFFASPLPEGFVPPARIAAFLSKLVSVMVANPCVDTVQSIHALITGLKGSPQVLNDVPSQIMSDLQLEFTKTLRNLDDHMGNLLCLSTFAQIATARLAEPQNQHGSERQWLLNIKHFFGAKRGIKTLDLVVLRVILACSSSCNLGPQDAAASIRLAIDITDAIEPAQKQAWIAGNSAKVSKLCEKAVKDGLENGIQKMAVVFLYSLLPEQSLSSQLRSLGLRTLLSKESQDTLESISPRLTTRLAKSLATTGEPATREAMAFVLGTLKGSQWQDRETIAALRLAQIILTGLQELDPETLSFNLNSSMKSLGQVVGEAVEHFPRQPNEDQCKELAVCSSQVCIMQNQLLLSLLGLYNAISTTKAGGDVIMKSFMAKVEQSLPDLRCKFLTANPSGSSDRYALLGNEKPSSTHIDRNWRAGFTSAFMQDAQVHHDSMMKRIEETCFDLERRCEDVEGPLRAVEEQRDQYALETRYLRERTEQMAKELQEKTDEVEAARRTSSEHLTEFGHEHTRLEQFLQDQYSHRDELMADIEALRANLREQQHDSESAIVAEREAARSKELEMMATLTGKDDQIEELHEELGDIRSRHDQACQRVAQGSKENAKVREMMESLELELAGTTQKLEQARTLNVQKDDMINELVGVSAQKDDRITQISAQEDDLRQELESLKSTLARRVAEYDNQESALRQSEARLRGDIDALAREAENQASRASNEVATLSAEKQRLQAAMQAAAQKASNDVQVKTKRIHHLERKIQALRDERAAKAREFSEAQQHIGRLMGVMGFSANAPESTKHQRTRSTPYQTPAARSPQPISDDEDDENENQSRPSSSHSLSMGPTPKRPRSNRKSSPSYPTNPSPAAASRKIPSSATRSTRSPLADTNFNGSPHIPPTSGWKHSQVDAVPSTPTQENVEENRLRGLNLDMDLEFSKNFIFSGTDFTE</sequence>
<evidence type="ECO:0000256" key="1">
    <source>
        <dbReference type="SAM" id="Coils"/>
    </source>
</evidence>
<feature type="compositionally biased region" description="Polar residues" evidence="2">
    <location>
        <begin position="974"/>
        <end position="993"/>
    </location>
</feature>
<dbReference type="PANTHER" id="PTHR47357">
    <property type="entry name" value="COP1-INTERACTIVE PROTEIN 1"/>
    <property type="match status" value="1"/>
</dbReference>
<dbReference type="PANTHER" id="PTHR47357:SF1">
    <property type="entry name" value="SPINDLE POLE BODY COMPONENT 110"/>
    <property type="match status" value="1"/>
</dbReference>
<gene>
    <name evidence="3" type="ORF">PSALAMII_LOCUS1054</name>
</gene>
<dbReference type="AlphaFoldDB" id="A0A9W4I8Y7"/>
<name>A0A9W4I8Y7_9EURO</name>
<evidence type="ECO:0000256" key="2">
    <source>
        <dbReference type="SAM" id="MobiDB-lite"/>
    </source>
</evidence>
<reference evidence="3" key="1">
    <citation type="submission" date="2021-07" db="EMBL/GenBank/DDBJ databases">
        <authorList>
            <person name="Branca A.L. A."/>
        </authorList>
    </citation>
    <scope>NUCLEOTIDE SEQUENCE</scope>
</reference>
<accession>A0A9W4I8Y7</accession>
<protein>
    <submittedName>
        <fullName evidence="3">Uncharacterized protein</fullName>
    </submittedName>
</protein>
<dbReference type="GO" id="GO:0005856">
    <property type="term" value="C:cytoskeleton"/>
    <property type="evidence" value="ECO:0007669"/>
    <property type="project" value="TreeGrafter"/>
</dbReference>
<evidence type="ECO:0000313" key="4">
    <source>
        <dbReference type="Proteomes" id="UP001152646"/>
    </source>
</evidence>
<keyword evidence="1" id="KW-0175">Coiled coil</keyword>
<feature type="compositionally biased region" description="Polar residues" evidence="2">
    <location>
        <begin position="933"/>
        <end position="944"/>
    </location>
</feature>
<evidence type="ECO:0000313" key="3">
    <source>
        <dbReference type="EMBL" id="CAG8263359.1"/>
    </source>
</evidence>
<proteinExistence type="predicted"/>
<comment type="caution">
    <text evidence="3">The sequence shown here is derived from an EMBL/GenBank/DDBJ whole genome shotgun (WGS) entry which is preliminary data.</text>
</comment>
<feature type="coiled-coil region" evidence="1">
    <location>
        <begin position="704"/>
        <end position="883"/>
    </location>
</feature>
<dbReference type="OrthoDB" id="5332870at2759"/>
<dbReference type="Proteomes" id="UP001152646">
    <property type="component" value="Unassembled WGS sequence"/>
</dbReference>
<feature type="region of interest" description="Disordered" evidence="2">
    <location>
        <begin position="898"/>
        <end position="1022"/>
    </location>
</feature>
<dbReference type="EMBL" id="CAJVPA010000044">
    <property type="protein sequence ID" value="CAG8263359.1"/>
    <property type="molecule type" value="Genomic_DNA"/>
</dbReference>
<organism evidence="3 4">
    <name type="scientific">Penicillium salamii</name>
    <dbReference type="NCBI Taxonomy" id="1612424"/>
    <lineage>
        <taxon>Eukaryota</taxon>
        <taxon>Fungi</taxon>
        <taxon>Dikarya</taxon>
        <taxon>Ascomycota</taxon>
        <taxon>Pezizomycotina</taxon>
        <taxon>Eurotiomycetes</taxon>
        <taxon>Eurotiomycetidae</taxon>
        <taxon>Eurotiales</taxon>
        <taxon>Aspergillaceae</taxon>
        <taxon>Penicillium</taxon>
    </lineage>
</organism>
<dbReference type="GO" id="GO:0005200">
    <property type="term" value="F:structural constituent of cytoskeleton"/>
    <property type="evidence" value="ECO:0007669"/>
    <property type="project" value="TreeGrafter"/>
</dbReference>